<keyword evidence="2" id="KW-1185">Reference proteome</keyword>
<dbReference type="EMBL" id="JAULSU010000005">
    <property type="protein sequence ID" value="KAK0617132.1"/>
    <property type="molecule type" value="Genomic_DNA"/>
</dbReference>
<accession>A0AA39WKL8</accession>
<name>A0AA39WKL8_9PEZI</name>
<protein>
    <submittedName>
        <fullName evidence="1">Uncharacterized protein</fullName>
    </submittedName>
</protein>
<dbReference type="Proteomes" id="UP001175000">
    <property type="component" value="Unassembled WGS sequence"/>
</dbReference>
<dbReference type="AlphaFoldDB" id="A0AA39WKL8"/>
<reference evidence="1" key="1">
    <citation type="submission" date="2023-06" db="EMBL/GenBank/DDBJ databases">
        <title>Genome-scale phylogeny and comparative genomics of the fungal order Sordariales.</title>
        <authorList>
            <consortium name="Lawrence Berkeley National Laboratory"/>
            <person name="Hensen N."/>
            <person name="Bonometti L."/>
            <person name="Westerberg I."/>
            <person name="Brannstrom I.O."/>
            <person name="Guillou S."/>
            <person name="Cros-Aarteil S."/>
            <person name="Calhoun S."/>
            <person name="Haridas S."/>
            <person name="Kuo A."/>
            <person name="Mondo S."/>
            <person name="Pangilinan J."/>
            <person name="Riley R."/>
            <person name="Labutti K."/>
            <person name="Andreopoulos B."/>
            <person name="Lipzen A."/>
            <person name="Chen C."/>
            <person name="Yanf M."/>
            <person name="Daum C."/>
            <person name="Ng V."/>
            <person name="Clum A."/>
            <person name="Steindorff A."/>
            <person name="Ohm R."/>
            <person name="Martin F."/>
            <person name="Silar P."/>
            <person name="Natvig D."/>
            <person name="Lalanne C."/>
            <person name="Gautier V."/>
            <person name="Ament-Velasquez S.L."/>
            <person name="Kruys A."/>
            <person name="Hutchinson M.I."/>
            <person name="Powell A.J."/>
            <person name="Barry K."/>
            <person name="Miller A.N."/>
            <person name="Grigoriev I.V."/>
            <person name="Debuchy R."/>
            <person name="Gladieux P."/>
            <person name="Thoren M.H."/>
            <person name="Johannesson H."/>
        </authorList>
    </citation>
    <scope>NUCLEOTIDE SEQUENCE</scope>
    <source>
        <strain evidence="1">CBS 606.72</strain>
    </source>
</reference>
<organism evidence="1 2">
    <name type="scientific">Immersiella caudata</name>
    <dbReference type="NCBI Taxonomy" id="314043"/>
    <lineage>
        <taxon>Eukaryota</taxon>
        <taxon>Fungi</taxon>
        <taxon>Dikarya</taxon>
        <taxon>Ascomycota</taxon>
        <taxon>Pezizomycotina</taxon>
        <taxon>Sordariomycetes</taxon>
        <taxon>Sordariomycetidae</taxon>
        <taxon>Sordariales</taxon>
        <taxon>Lasiosphaeriaceae</taxon>
        <taxon>Immersiella</taxon>
    </lineage>
</organism>
<evidence type="ECO:0000313" key="1">
    <source>
        <dbReference type="EMBL" id="KAK0617132.1"/>
    </source>
</evidence>
<gene>
    <name evidence="1" type="ORF">B0T14DRAFT_259079</name>
</gene>
<sequence length="226" mass="25170">MAFYHACLTGQEKGECMPAQAMTRNFRLEFWFTISSGLIPRFTQHASYPRICKLVPTLSELACTHRVGCLLCRDAKSNVKEENGKSSISPFVPVRVEADWLAGIARSRPNAVGDIAPSHRCDRRAISRDEHSSDAPCPKTIIVGLCHGVDVRTEILNSSFQRHQSSSDGVCGFASHMRLPCFWCVAWDPAIWYGCGRKEAGKTNLKMGRWAQMGRDACDDDAYIGR</sequence>
<proteinExistence type="predicted"/>
<comment type="caution">
    <text evidence="1">The sequence shown here is derived from an EMBL/GenBank/DDBJ whole genome shotgun (WGS) entry which is preliminary data.</text>
</comment>
<evidence type="ECO:0000313" key="2">
    <source>
        <dbReference type="Proteomes" id="UP001175000"/>
    </source>
</evidence>